<protein>
    <recommendedName>
        <fullName evidence="3">Release factor glutamine methyltransferase</fullName>
    </recommendedName>
</protein>
<evidence type="ECO:0000313" key="1">
    <source>
        <dbReference type="EMBL" id="GHI79031.1"/>
    </source>
</evidence>
<keyword evidence="2" id="KW-1185">Reference proteome</keyword>
<dbReference type="PANTHER" id="PTHR18895">
    <property type="entry name" value="HEMK METHYLTRANSFERASE"/>
    <property type="match status" value="1"/>
</dbReference>
<gene>
    <name evidence="1" type="ORF">Sspor_45920</name>
</gene>
<reference evidence="2" key="1">
    <citation type="submission" date="2023-07" db="EMBL/GenBank/DDBJ databases">
        <title>Whole genome shotgun sequence of Streptomyces spororaveus NBRC 15456.</title>
        <authorList>
            <person name="Komaki H."/>
            <person name="Tamura T."/>
        </authorList>
    </citation>
    <scope>NUCLEOTIDE SEQUENCE [LARGE SCALE GENOMIC DNA]</scope>
    <source>
        <strain evidence="2">NBRC 15456</strain>
    </source>
</reference>
<evidence type="ECO:0000313" key="2">
    <source>
        <dbReference type="Proteomes" id="UP000608522"/>
    </source>
</evidence>
<dbReference type="SUPFAM" id="SSF53335">
    <property type="entry name" value="S-adenosyl-L-methionine-dependent methyltransferases"/>
    <property type="match status" value="1"/>
</dbReference>
<sequence length="256" mass="27774">MVTGAHQCVTGAGTMTEITKIKDYMRSLERSRAALSRTDRPRTFPMAGREWDLLDGVFAPPFSASTGAAMELLGLTGPTAKPWSGSFLEIGCGTGIVAVSAALAGSDRVTAADISEAAVRNTAMNAARHGVADRLRTVHSDLFDELGAGQAAGERFDTIFWHSNFVLAPPGYRYTTVHERAYVDPGYRAHRRFLAEAPAHVADGGAVLLHFSDRGDIPALHAIAEECGRELRVLRSRRVREGEETVEHILFEITVR</sequence>
<dbReference type="InterPro" id="IPR050320">
    <property type="entry name" value="N5-glutamine_MTase"/>
</dbReference>
<name>A0ABQ3TF65_9ACTN</name>
<proteinExistence type="predicted"/>
<organism evidence="1 2">
    <name type="scientific">Streptomyces spororaveus</name>
    <dbReference type="NCBI Taxonomy" id="284039"/>
    <lineage>
        <taxon>Bacteria</taxon>
        <taxon>Bacillati</taxon>
        <taxon>Actinomycetota</taxon>
        <taxon>Actinomycetes</taxon>
        <taxon>Kitasatosporales</taxon>
        <taxon>Streptomycetaceae</taxon>
        <taxon>Streptomyces</taxon>
    </lineage>
</organism>
<dbReference type="PANTHER" id="PTHR18895:SF74">
    <property type="entry name" value="MTRF1L RELEASE FACTOR GLUTAMINE METHYLTRANSFERASE"/>
    <property type="match status" value="1"/>
</dbReference>
<dbReference type="CDD" id="cd02440">
    <property type="entry name" value="AdoMet_MTases"/>
    <property type="match status" value="1"/>
</dbReference>
<dbReference type="Gene3D" id="3.40.50.150">
    <property type="entry name" value="Vaccinia Virus protein VP39"/>
    <property type="match status" value="1"/>
</dbReference>
<dbReference type="EMBL" id="BNED01000005">
    <property type="protein sequence ID" value="GHI79031.1"/>
    <property type="molecule type" value="Genomic_DNA"/>
</dbReference>
<comment type="caution">
    <text evidence="1">The sequence shown here is derived from an EMBL/GenBank/DDBJ whole genome shotgun (WGS) entry which is preliminary data.</text>
</comment>
<dbReference type="InterPro" id="IPR029063">
    <property type="entry name" value="SAM-dependent_MTases_sf"/>
</dbReference>
<accession>A0ABQ3TF65</accession>
<dbReference type="Proteomes" id="UP000608522">
    <property type="component" value="Unassembled WGS sequence"/>
</dbReference>
<evidence type="ECO:0008006" key="3">
    <source>
        <dbReference type="Google" id="ProtNLM"/>
    </source>
</evidence>
<dbReference type="Pfam" id="PF06325">
    <property type="entry name" value="PrmA"/>
    <property type="match status" value="1"/>
</dbReference>